<keyword evidence="2" id="KW-0812">Transmembrane</keyword>
<dbReference type="Gene3D" id="3.30.43.10">
    <property type="entry name" value="Uridine Diphospho-n-acetylenolpyruvylglucosamine Reductase, domain 2"/>
    <property type="match status" value="1"/>
</dbReference>
<dbReference type="AlphaFoldDB" id="A0A1L9BGU8"/>
<evidence type="ECO:0000256" key="1">
    <source>
        <dbReference type="ARBA" id="ARBA00022827"/>
    </source>
</evidence>
<evidence type="ECO:0000313" key="5">
    <source>
        <dbReference type="Proteomes" id="UP000182229"/>
    </source>
</evidence>
<dbReference type="RefSeq" id="WP_071898153.1">
    <property type="nucleotide sequence ID" value="NZ_MPIN01000002.1"/>
</dbReference>
<feature type="transmembrane region" description="Helical" evidence="2">
    <location>
        <begin position="654"/>
        <end position="674"/>
    </location>
</feature>
<dbReference type="PANTHER" id="PTHR43762:SF1">
    <property type="entry name" value="D-ARABINONO-1,4-LACTONE OXIDASE"/>
    <property type="match status" value="1"/>
</dbReference>
<evidence type="ECO:0000313" key="4">
    <source>
        <dbReference type="EMBL" id="OJH41502.1"/>
    </source>
</evidence>
<dbReference type="Gene3D" id="3.30.465.10">
    <property type="match status" value="1"/>
</dbReference>
<dbReference type="Proteomes" id="UP000182229">
    <property type="component" value="Unassembled WGS sequence"/>
</dbReference>
<protein>
    <recommendedName>
        <fullName evidence="3">FAD-binding PCMH-type domain-containing protein</fullName>
    </recommendedName>
</protein>
<gene>
    <name evidence="4" type="ORF">BON30_11660</name>
</gene>
<dbReference type="Gene3D" id="3.30.70.2520">
    <property type="match status" value="1"/>
</dbReference>
<reference evidence="5" key="1">
    <citation type="submission" date="2016-11" db="EMBL/GenBank/DDBJ databases">
        <authorList>
            <person name="Shukria A."/>
            <person name="Stevens D.C."/>
        </authorList>
    </citation>
    <scope>NUCLEOTIDE SEQUENCE [LARGE SCALE GENOMIC DNA]</scope>
    <source>
        <strain evidence="5">Cbfe23</strain>
    </source>
</reference>
<dbReference type="InterPro" id="IPR016166">
    <property type="entry name" value="FAD-bd_PCMH"/>
</dbReference>
<dbReference type="InterPro" id="IPR036318">
    <property type="entry name" value="FAD-bd_PCMH-like_sf"/>
</dbReference>
<feature type="transmembrane region" description="Helical" evidence="2">
    <location>
        <begin position="694"/>
        <end position="716"/>
    </location>
</feature>
<dbReference type="SUPFAM" id="SSF56176">
    <property type="entry name" value="FAD-binding/transporter-associated domain-like"/>
    <property type="match status" value="1"/>
</dbReference>
<reference evidence="4 5" key="2">
    <citation type="submission" date="2016-12" db="EMBL/GenBank/DDBJ databases">
        <title>Draft Genome Sequence of Cystobacter ferrugineus Strain Cbfe23.</title>
        <authorList>
            <person name="Akbar S."/>
            <person name="Dowd S.E."/>
            <person name="Stevens D.C."/>
        </authorList>
    </citation>
    <scope>NUCLEOTIDE SEQUENCE [LARGE SCALE GENOMIC DNA]</scope>
    <source>
        <strain evidence="4 5">Cbfe23</strain>
    </source>
</reference>
<keyword evidence="5" id="KW-1185">Reference proteome</keyword>
<feature type="transmembrane region" description="Helical" evidence="2">
    <location>
        <begin position="761"/>
        <end position="781"/>
    </location>
</feature>
<keyword evidence="2" id="KW-1133">Transmembrane helix</keyword>
<comment type="caution">
    <text evidence="4">The sequence shown here is derived from an EMBL/GenBank/DDBJ whole genome shotgun (WGS) entry which is preliminary data.</text>
</comment>
<evidence type="ECO:0000259" key="3">
    <source>
        <dbReference type="PROSITE" id="PS51387"/>
    </source>
</evidence>
<feature type="domain" description="FAD-binding PCMH-type" evidence="3">
    <location>
        <begin position="25"/>
        <end position="226"/>
    </location>
</feature>
<proteinExistence type="predicted"/>
<dbReference type="InterPro" id="IPR010031">
    <property type="entry name" value="FAD_lactone_oxidase-like"/>
</dbReference>
<evidence type="ECO:0000256" key="2">
    <source>
        <dbReference type="SAM" id="Phobius"/>
    </source>
</evidence>
<keyword evidence="1" id="KW-0285">Flavoprotein</keyword>
<keyword evidence="2" id="KW-0472">Membrane</keyword>
<sequence>MAAISPWEESGAKKGTRVSRASVTIERDADGFYRPASEEALSALVKKAHAEGKQLRVRGSAHSVAAAIYADPLVTEDGAADPASAPASDAIHVLLNNYRSMRVVDVGQRLVEVEAGVNLGVDPEDPSRTSTLENSLLFNLWRLGWTLSDLGGITHQTVSGFFSTGSSGGSLSWSVYDDIQSLRMIDGRGEVYEVDRDLTPEDFQATVTSMGLLGIISKVVLRCVPTFNITGQEAITRVEDASVDLFGEGSSERPSLARFLERTEYARLEWFPQRKGERLAVWQAQRIEPEPGFRPARYQEFSGDPELSQVFVCLFFTLLGNLDDLRAARSKLEPIFEQVDEELIQRLACLGRVGQPLVEALTLALEGALDAAIEVLALAAPLLRKELPNLMGMALDTFMPLDSRKKGQEKGEPQCFRDWSWRGLPMDNQVIGALLPTTFTELWIPLPYTQRAMKLLKDYFDAPASAQEALRRTGTYAIELYGAPPNPAWMSMSYSDGKDVWRDGVLRIDFYWFQRNAGDPAEVFYPQFWKLFRDNGIPFRLHWGKGQPVGSEEELADWAAFFRGQYARWDDFLERRRKLDPNNIFLTRYWRQRFDLSHLPAPQPREDVGTPLIMIIPAPSVAERNEVRCRWPSKPLEPPSRTVRGWDVAEWVRFYGWVTLATVLYGVAVAHVPFLLGTPWTTCEVGGSSLGCVLAFHLFEVPLVTFNAFVAGYGLLCFSSRTASRFQSLLRFAVNANLVFFAFEIALLLDGLRRDEPLWETLALFSVALVLGGGAFLGMFVHEKLRSRAS</sequence>
<organism evidence="4 5">
    <name type="scientific">Cystobacter ferrugineus</name>
    <dbReference type="NCBI Taxonomy" id="83449"/>
    <lineage>
        <taxon>Bacteria</taxon>
        <taxon>Pseudomonadati</taxon>
        <taxon>Myxococcota</taxon>
        <taxon>Myxococcia</taxon>
        <taxon>Myxococcales</taxon>
        <taxon>Cystobacterineae</taxon>
        <taxon>Archangiaceae</taxon>
        <taxon>Cystobacter</taxon>
    </lineage>
</organism>
<dbReference type="EMBL" id="MPIN01000002">
    <property type="protein sequence ID" value="OJH41502.1"/>
    <property type="molecule type" value="Genomic_DNA"/>
</dbReference>
<keyword evidence="1" id="KW-0274">FAD</keyword>
<dbReference type="InterPro" id="IPR016169">
    <property type="entry name" value="FAD-bd_PCMH_sub2"/>
</dbReference>
<feature type="transmembrane region" description="Helical" evidence="2">
    <location>
        <begin position="728"/>
        <end position="749"/>
    </location>
</feature>
<dbReference type="PROSITE" id="PS51387">
    <property type="entry name" value="FAD_PCMH"/>
    <property type="match status" value="1"/>
</dbReference>
<accession>A0A1L9BGU8</accession>
<name>A0A1L9BGU8_9BACT</name>
<dbReference type="GO" id="GO:0016899">
    <property type="term" value="F:oxidoreductase activity, acting on the CH-OH group of donors, oxygen as acceptor"/>
    <property type="evidence" value="ECO:0007669"/>
    <property type="project" value="InterPro"/>
</dbReference>
<dbReference type="PANTHER" id="PTHR43762">
    <property type="entry name" value="L-GULONOLACTONE OXIDASE"/>
    <property type="match status" value="1"/>
</dbReference>
<dbReference type="STRING" id="83449.BON30_11660"/>
<dbReference type="InterPro" id="IPR016167">
    <property type="entry name" value="FAD-bd_PCMH_sub1"/>
</dbReference>
<dbReference type="OrthoDB" id="9800184at2"/>
<dbReference type="GO" id="GO:0071949">
    <property type="term" value="F:FAD binding"/>
    <property type="evidence" value="ECO:0007669"/>
    <property type="project" value="InterPro"/>
</dbReference>